<proteinExistence type="predicted"/>
<dbReference type="AlphaFoldDB" id="A0A7H0LG83"/>
<reference evidence="1 2" key="1">
    <citation type="submission" date="2020-09" db="EMBL/GenBank/DDBJ databases">
        <title>Sphingomonas sp., a new species isolated from pork steak.</title>
        <authorList>
            <person name="Heidler von Heilborn D."/>
        </authorList>
    </citation>
    <scope>NUCLEOTIDE SEQUENCE [LARGE SCALE GENOMIC DNA]</scope>
    <source>
        <strain evidence="2">S8-3T</strain>
    </source>
</reference>
<keyword evidence="2" id="KW-1185">Reference proteome</keyword>
<dbReference type="Proteomes" id="UP000516148">
    <property type="component" value="Chromosome"/>
</dbReference>
<sequence>MTDHGRHWRSIVTLAAVPLLLAAAPADYKIGAPPLRLLPSLTPAGEQKVLPGTIVATSVLGRPDSAIIVTPVALDQSGEKRAFERGAVIAAASVPGLPGDPQRVFCEEGKEGSLGKQMTGQMLFGMVGVLRSTKLDTRYCLIDADGDSFFDHAFLVGAKGKNKLPYAIPKAEYGLIEGLPIGGESVVRLRYAGSGGEKGSVFFDLEASGFGRMRALPGARHTLSTVKLPAHDIIAGAVITLLAYDAKSGEATVIMNRDFAPGHIVLPELSQ</sequence>
<dbReference type="KEGG" id="spap:H3Z74_18360"/>
<organism evidence="1 2">
    <name type="scientific">Sphingomonas alpina</name>
    <dbReference type="NCBI Taxonomy" id="653931"/>
    <lineage>
        <taxon>Bacteria</taxon>
        <taxon>Pseudomonadati</taxon>
        <taxon>Pseudomonadota</taxon>
        <taxon>Alphaproteobacteria</taxon>
        <taxon>Sphingomonadales</taxon>
        <taxon>Sphingomonadaceae</taxon>
        <taxon>Sphingomonas</taxon>
    </lineage>
</organism>
<name>A0A7H0LG83_9SPHN</name>
<protein>
    <submittedName>
        <fullName evidence="1">Uncharacterized protein</fullName>
    </submittedName>
</protein>
<gene>
    <name evidence="1" type="ORF">H3Z74_18360</name>
</gene>
<evidence type="ECO:0000313" key="2">
    <source>
        <dbReference type="Proteomes" id="UP000516148"/>
    </source>
</evidence>
<dbReference type="EMBL" id="CP061038">
    <property type="protein sequence ID" value="QNQ08686.1"/>
    <property type="molecule type" value="Genomic_DNA"/>
</dbReference>
<accession>A0A7H0LG83</accession>
<dbReference type="RefSeq" id="WP_187761014.1">
    <property type="nucleotide sequence ID" value="NZ_CP061038.1"/>
</dbReference>
<evidence type="ECO:0000313" key="1">
    <source>
        <dbReference type="EMBL" id="QNQ08686.1"/>
    </source>
</evidence>